<dbReference type="GO" id="GO:0008137">
    <property type="term" value="F:NADH dehydrogenase (ubiquinone) activity"/>
    <property type="evidence" value="ECO:0007669"/>
    <property type="project" value="InterPro"/>
</dbReference>
<evidence type="ECO:0000256" key="3">
    <source>
        <dbReference type="ARBA" id="ARBA00022723"/>
    </source>
</evidence>
<dbReference type="InterPro" id="IPR037225">
    <property type="entry name" value="Nuo51_FMN-bd_sf"/>
</dbReference>
<dbReference type="Pfam" id="PF10589">
    <property type="entry name" value="NADH_4Fe-4S"/>
    <property type="match status" value="1"/>
</dbReference>
<dbReference type="Gene3D" id="3.40.50.11540">
    <property type="entry name" value="NADH-ubiquinone oxidoreductase 51kDa subunit"/>
    <property type="match status" value="1"/>
</dbReference>
<dbReference type="Gene3D" id="3.10.20.600">
    <property type="match status" value="1"/>
</dbReference>
<evidence type="ECO:0000256" key="1">
    <source>
        <dbReference type="ARBA" id="ARBA00007523"/>
    </source>
</evidence>
<dbReference type="PROSITE" id="PS00644">
    <property type="entry name" value="COMPLEX1_51K_1"/>
    <property type="match status" value="1"/>
</dbReference>
<accession>A0A7C4GFU8</accession>
<evidence type="ECO:0000259" key="6">
    <source>
        <dbReference type="SMART" id="SM00928"/>
    </source>
</evidence>
<dbReference type="GO" id="GO:0010181">
    <property type="term" value="F:FMN binding"/>
    <property type="evidence" value="ECO:0007669"/>
    <property type="project" value="InterPro"/>
</dbReference>
<feature type="domain" description="NADH-ubiquinone oxidoreductase 51kDa subunit iron-sulphur binding" evidence="6">
    <location>
        <begin position="302"/>
        <end position="347"/>
    </location>
</feature>
<dbReference type="SMART" id="SM00928">
    <property type="entry name" value="NADH_4Fe-4S"/>
    <property type="match status" value="1"/>
</dbReference>
<dbReference type="SUPFAM" id="SSF142019">
    <property type="entry name" value="Nqo1 FMN-binding domain-like"/>
    <property type="match status" value="1"/>
</dbReference>
<dbReference type="InterPro" id="IPR001949">
    <property type="entry name" value="NADH-UbQ_OxRdtase_51kDa_CS"/>
</dbReference>
<protein>
    <submittedName>
        <fullName evidence="7">Dehydrogenase</fullName>
    </submittedName>
</protein>
<dbReference type="PROSITE" id="PS00645">
    <property type="entry name" value="COMPLEX1_51K_2"/>
    <property type="match status" value="1"/>
</dbReference>
<dbReference type="PANTHER" id="PTHR43578">
    <property type="entry name" value="NADH-QUINONE OXIDOREDUCTASE SUBUNIT F"/>
    <property type="match status" value="1"/>
</dbReference>
<evidence type="ECO:0000256" key="4">
    <source>
        <dbReference type="ARBA" id="ARBA00023004"/>
    </source>
</evidence>
<dbReference type="PANTHER" id="PTHR43578:SF3">
    <property type="entry name" value="NADH-QUINONE OXIDOREDUCTASE SUBUNIT F"/>
    <property type="match status" value="1"/>
</dbReference>
<dbReference type="SUPFAM" id="SSF140490">
    <property type="entry name" value="Nqo1C-terminal domain-like"/>
    <property type="match status" value="1"/>
</dbReference>
<dbReference type="InterPro" id="IPR011538">
    <property type="entry name" value="Nuo51_FMN-bd"/>
</dbReference>
<reference evidence="7" key="1">
    <citation type="journal article" date="2020" name="mSystems">
        <title>Genome- and Community-Level Interaction Insights into Carbon Utilization and Element Cycling Functions of Hydrothermarchaeota in Hydrothermal Sediment.</title>
        <authorList>
            <person name="Zhou Z."/>
            <person name="Liu Y."/>
            <person name="Xu W."/>
            <person name="Pan J."/>
            <person name="Luo Z.H."/>
            <person name="Li M."/>
        </authorList>
    </citation>
    <scope>NUCLEOTIDE SEQUENCE [LARGE SCALE GENOMIC DNA]</scope>
    <source>
        <strain evidence="7">SpSt-488</strain>
    </source>
</reference>
<organism evidence="7">
    <name type="scientific">candidate division WOR-3 bacterium</name>
    <dbReference type="NCBI Taxonomy" id="2052148"/>
    <lineage>
        <taxon>Bacteria</taxon>
        <taxon>Bacteria division WOR-3</taxon>
    </lineage>
</organism>
<dbReference type="EMBL" id="DSUT01000049">
    <property type="protein sequence ID" value="HGK27855.1"/>
    <property type="molecule type" value="Genomic_DNA"/>
</dbReference>
<gene>
    <name evidence="7" type="ORF">ENS41_02740</name>
</gene>
<sequence>MASVIHILERYEPGSGLKKALAMSRQDVIRAVRESGIRGRGGAGFPTAVKWNLCAAAQFPKKFIVCNADEGEPGTFKDRLLLSERPGVLFDGITIGGYAIGAKLGVIYLRAEYTYMRAGLESKLAERRQQGLLGKNILGSGFDFDIEIRMGAGAYVCGEETALIESLEGSRGEPRNRPPYPVNTGLVGAPTAVNNVETLIACAHILAKGPEWFRRFGTDVSTGTKLLSVSGDCQRPGVYEVPWGISVAEILHIVDGEGAKAVQVGGASGRTVPARQFDRKLGFEDLATGGSVVVIGPQRDMLDVAENFLEFFVEESCGQCTPCREGNPKLLEGVHLLKQGRCSIGYLRELQNLGRTMQVASKCGLGQSSANAFLDITEHFRAEILGRTGGQGEKNE</sequence>
<dbReference type="AlphaFoldDB" id="A0A7C4GFU8"/>
<comment type="similarity">
    <text evidence="1">Belongs to the complex I 51 kDa subunit family.</text>
</comment>
<dbReference type="SUPFAM" id="SSF142984">
    <property type="entry name" value="Nqo1 middle domain-like"/>
    <property type="match status" value="1"/>
</dbReference>
<dbReference type="FunFam" id="3.40.50.11540:FF:000001">
    <property type="entry name" value="NADH dehydrogenase [ubiquinone] flavoprotein 1, mitochondrial"/>
    <property type="match status" value="1"/>
</dbReference>
<evidence type="ECO:0000256" key="2">
    <source>
        <dbReference type="ARBA" id="ARBA00022485"/>
    </source>
</evidence>
<keyword evidence="3" id="KW-0479">Metal-binding</keyword>
<dbReference type="InterPro" id="IPR019575">
    <property type="entry name" value="Nuop51_4Fe4S-bd"/>
</dbReference>
<keyword evidence="4" id="KW-0408">Iron</keyword>
<dbReference type="InterPro" id="IPR037207">
    <property type="entry name" value="Nuop51_4Fe4S-bd_sf"/>
</dbReference>
<keyword evidence="2" id="KW-0004">4Fe-4S</keyword>
<evidence type="ECO:0000256" key="5">
    <source>
        <dbReference type="ARBA" id="ARBA00023014"/>
    </source>
</evidence>
<keyword evidence="5" id="KW-0411">Iron-sulfur</keyword>
<dbReference type="Pfam" id="PF01512">
    <property type="entry name" value="Complex1_51K"/>
    <property type="match status" value="1"/>
</dbReference>
<dbReference type="GO" id="GO:0051539">
    <property type="term" value="F:4 iron, 4 sulfur cluster binding"/>
    <property type="evidence" value="ECO:0007669"/>
    <property type="project" value="UniProtKB-KW"/>
</dbReference>
<comment type="caution">
    <text evidence="7">The sequence shown here is derived from an EMBL/GenBank/DDBJ whole genome shotgun (WGS) entry which is preliminary data.</text>
</comment>
<dbReference type="Gene3D" id="1.20.1440.230">
    <property type="entry name" value="NADH-ubiquinone oxidoreductase 51kDa subunit, iron-sulphur binding domain"/>
    <property type="match status" value="1"/>
</dbReference>
<name>A0A7C4GFU8_UNCW3</name>
<evidence type="ECO:0000313" key="7">
    <source>
        <dbReference type="EMBL" id="HGK27855.1"/>
    </source>
</evidence>
<dbReference type="GO" id="GO:0046872">
    <property type="term" value="F:metal ion binding"/>
    <property type="evidence" value="ECO:0007669"/>
    <property type="project" value="UniProtKB-KW"/>
</dbReference>
<proteinExistence type="inferred from homology"/>